<dbReference type="Proteomes" id="UP000838756">
    <property type="component" value="Unassembled WGS sequence"/>
</dbReference>
<comment type="caution">
    <text evidence="2">The sequence shown here is derived from an EMBL/GenBank/DDBJ whole genome shotgun (WGS) entry which is preliminary data.</text>
</comment>
<feature type="non-terminal residue" evidence="2">
    <location>
        <position position="1"/>
    </location>
</feature>
<evidence type="ECO:0000256" key="1">
    <source>
        <dbReference type="SAM" id="MobiDB-lite"/>
    </source>
</evidence>
<keyword evidence="3" id="KW-1185">Reference proteome</keyword>
<evidence type="ECO:0000313" key="3">
    <source>
        <dbReference type="Proteomes" id="UP000838756"/>
    </source>
</evidence>
<feature type="compositionally biased region" description="Polar residues" evidence="1">
    <location>
        <begin position="19"/>
        <end position="31"/>
    </location>
</feature>
<dbReference type="PANTHER" id="PTHR41156:SF1">
    <property type="entry name" value="ZASP-LIKE MOTIF DOMAIN-CONTAINING PROTEIN"/>
    <property type="match status" value="1"/>
</dbReference>
<protein>
    <submittedName>
        <fullName evidence="2">Jg2717 protein</fullName>
    </submittedName>
</protein>
<name>A0A8S4QMW5_9NEOP</name>
<accession>A0A8S4QMW5</accession>
<proteinExistence type="predicted"/>
<organism evidence="2 3">
    <name type="scientific">Pararge aegeria aegeria</name>
    <dbReference type="NCBI Taxonomy" id="348720"/>
    <lineage>
        <taxon>Eukaryota</taxon>
        <taxon>Metazoa</taxon>
        <taxon>Ecdysozoa</taxon>
        <taxon>Arthropoda</taxon>
        <taxon>Hexapoda</taxon>
        <taxon>Insecta</taxon>
        <taxon>Pterygota</taxon>
        <taxon>Neoptera</taxon>
        <taxon>Endopterygota</taxon>
        <taxon>Lepidoptera</taxon>
        <taxon>Glossata</taxon>
        <taxon>Ditrysia</taxon>
        <taxon>Papilionoidea</taxon>
        <taxon>Nymphalidae</taxon>
        <taxon>Satyrinae</taxon>
        <taxon>Satyrini</taxon>
        <taxon>Parargina</taxon>
        <taxon>Pararge</taxon>
    </lineage>
</organism>
<dbReference type="AlphaFoldDB" id="A0A8S4QMW5"/>
<sequence>RFPTQPDGITRRKVEVTHESLSQNAQNAQNDTAKKPSLPIGGSKNVAGPAVYYPPGHVPFAKKDTPVVAGGGGYQSAAMMQGGGAYASGRGMYEYESGSRSKEKHSEKKTAVPICLPLCCAMPCVIM</sequence>
<reference evidence="2" key="1">
    <citation type="submission" date="2022-03" db="EMBL/GenBank/DDBJ databases">
        <authorList>
            <person name="Lindestad O."/>
        </authorList>
    </citation>
    <scope>NUCLEOTIDE SEQUENCE</scope>
</reference>
<dbReference type="PANTHER" id="PTHR41156">
    <property type="entry name" value="AGAP006184-PA"/>
    <property type="match status" value="1"/>
</dbReference>
<feature type="compositionally biased region" description="Basic and acidic residues" evidence="1">
    <location>
        <begin position="9"/>
        <end position="18"/>
    </location>
</feature>
<dbReference type="OrthoDB" id="6372047at2759"/>
<dbReference type="EMBL" id="CAKXAJ010010371">
    <property type="protein sequence ID" value="CAH2211459.1"/>
    <property type="molecule type" value="Genomic_DNA"/>
</dbReference>
<feature type="region of interest" description="Disordered" evidence="1">
    <location>
        <begin position="1"/>
        <end position="42"/>
    </location>
</feature>
<evidence type="ECO:0000313" key="2">
    <source>
        <dbReference type="EMBL" id="CAH2211459.1"/>
    </source>
</evidence>
<gene>
    <name evidence="2" type="primary">jg2717</name>
    <name evidence="2" type="ORF">PAEG_LOCUS3276</name>
</gene>